<keyword evidence="2" id="KW-0479">Metal-binding</keyword>
<dbReference type="InterPro" id="IPR036236">
    <property type="entry name" value="Znf_C2H2_sf"/>
</dbReference>
<dbReference type="EMBL" id="JANJYJ010000008">
    <property type="protein sequence ID" value="KAK3193349.1"/>
    <property type="molecule type" value="Genomic_DNA"/>
</dbReference>
<feature type="compositionally biased region" description="Basic residues" evidence="7">
    <location>
        <begin position="45"/>
        <end position="58"/>
    </location>
</feature>
<reference evidence="9" key="1">
    <citation type="journal article" date="2023" name="Plant J.">
        <title>Genome sequences and population genomics provide insights into the demographic history, inbreeding, and mutation load of two 'living fossil' tree species of Dipteronia.</title>
        <authorList>
            <person name="Feng Y."/>
            <person name="Comes H.P."/>
            <person name="Chen J."/>
            <person name="Zhu S."/>
            <person name="Lu R."/>
            <person name="Zhang X."/>
            <person name="Li P."/>
            <person name="Qiu J."/>
            <person name="Olsen K.M."/>
            <person name="Qiu Y."/>
        </authorList>
    </citation>
    <scope>NUCLEOTIDE SEQUENCE</scope>
    <source>
        <strain evidence="9">NBL</strain>
    </source>
</reference>
<dbReference type="PANTHER" id="PTHR47287:SF15">
    <property type="entry name" value="ZINC FINGER PROTEIN 3-LIKE"/>
    <property type="match status" value="1"/>
</dbReference>
<dbReference type="PROSITE" id="PS50157">
    <property type="entry name" value="ZINC_FINGER_C2H2_2"/>
    <property type="match status" value="1"/>
</dbReference>
<accession>A0AAD9ZVH4</accession>
<organism evidence="9 10">
    <name type="scientific">Dipteronia sinensis</name>
    <dbReference type="NCBI Taxonomy" id="43782"/>
    <lineage>
        <taxon>Eukaryota</taxon>
        <taxon>Viridiplantae</taxon>
        <taxon>Streptophyta</taxon>
        <taxon>Embryophyta</taxon>
        <taxon>Tracheophyta</taxon>
        <taxon>Spermatophyta</taxon>
        <taxon>Magnoliopsida</taxon>
        <taxon>eudicotyledons</taxon>
        <taxon>Gunneridae</taxon>
        <taxon>Pentapetalae</taxon>
        <taxon>rosids</taxon>
        <taxon>malvids</taxon>
        <taxon>Sapindales</taxon>
        <taxon>Sapindaceae</taxon>
        <taxon>Hippocastanoideae</taxon>
        <taxon>Acereae</taxon>
        <taxon>Dipteronia</taxon>
    </lineage>
</organism>
<protein>
    <recommendedName>
        <fullName evidence="8">C2H2-type domain-containing protein</fullName>
    </recommendedName>
</protein>
<keyword evidence="3 6" id="KW-0863">Zinc-finger</keyword>
<sequence length="204" mass="23176">MIFMLQMEDEHHKKVDDLSSNSRVFPCMFCSRKFYSSQALGGHQNAHKKERTAARKAKRASEYTTTTATTSHNFSSASPLPLVFAPTHHHLGLLQHPSVYITAHGANFAEYFPNSQQLSDKERLIKSNDDARFGNLFLYGGGDCPSPHDQFQKDEPSFLNWQTSVRYDHYGVLSRNLPTSMDYNHQIWGADKGKDSKLDLSLHL</sequence>
<evidence type="ECO:0000256" key="7">
    <source>
        <dbReference type="SAM" id="MobiDB-lite"/>
    </source>
</evidence>
<feature type="region of interest" description="Disordered" evidence="7">
    <location>
        <begin position="42"/>
        <end position="70"/>
    </location>
</feature>
<dbReference type="Proteomes" id="UP001281410">
    <property type="component" value="Unassembled WGS sequence"/>
</dbReference>
<dbReference type="SUPFAM" id="SSF57667">
    <property type="entry name" value="beta-beta-alpha zinc fingers"/>
    <property type="match status" value="1"/>
</dbReference>
<proteinExistence type="predicted"/>
<evidence type="ECO:0000256" key="6">
    <source>
        <dbReference type="PROSITE-ProRule" id="PRU00042"/>
    </source>
</evidence>
<evidence type="ECO:0000313" key="9">
    <source>
        <dbReference type="EMBL" id="KAK3193349.1"/>
    </source>
</evidence>
<dbReference type="PANTHER" id="PTHR47287">
    <property type="entry name" value="C2H2 AND C2HC ZINC FINGERS SUPERFAMILY PROTEIN"/>
    <property type="match status" value="1"/>
</dbReference>
<dbReference type="Gene3D" id="3.30.160.60">
    <property type="entry name" value="Classic Zinc Finger"/>
    <property type="match status" value="1"/>
</dbReference>
<name>A0AAD9ZVH4_9ROSI</name>
<dbReference type="GO" id="GO:0009788">
    <property type="term" value="P:negative regulation of abscisic acid-activated signaling pathway"/>
    <property type="evidence" value="ECO:0007669"/>
    <property type="project" value="InterPro"/>
</dbReference>
<keyword evidence="5" id="KW-0539">Nucleus</keyword>
<comment type="caution">
    <text evidence="9">The sequence shown here is derived from an EMBL/GenBank/DDBJ whole genome shotgun (WGS) entry which is preliminary data.</text>
</comment>
<dbReference type="PROSITE" id="PS00028">
    <property type="entry name" value="ZINC_FINGER_C2H2_1"/>
    <property type="match status" value="1"/>
</dbReference>
<dbReference type="InterPro" id="IPR013087">
    <property type="entry name" value="Znf_C2H2_type"/>
</dbReference>
<gene>
    <name evidence="9" type="ORF">Dsin_024659</name>
</gene>
<keyword evidence="4" id="KW-0862">Zinc</keyword>
<evidence type="ECO:0000313" key="10">
    <source>
        <dbReference type="Proteomes" id="UP001281410"/>
    </source>
</evidence>
<dbReference type="GO" id="GO:0005634">
    <property type="term" value="C:nucleus"/>
    <property type="evidence" value="ECO:0007669"/>
    <property type="project" value="UniProtKB-SubCell"/>
</dbReference>
<evidence type="ECO:0000256" key="4">
    <source>
        <dbReference type="ARBA" id="ARBA00022833"/>
    </source>
</evidence>
<keyword evidence="10" id="KW-1185">Reference proteome</keyword>
<feature type="domain" description="C2H2-type" evidence="8">
    <location>
        <begin position="25"/>
        <end position="52"/>
    </location>
</feature>
<evidence type="ECO:0000256" key="1">
    <source>
        <dbReference type="ARBA" id="ARBA00004123"/>
    </source>
</evidence>
<evidence type="ECO:0000256" key="3">
    <source>
        <dbReference type="ARBA" id="ARBA00022771"/>
    </source>
</evidence>
<dbReference type="AlphaFoldDB" id="A0AAD9ZVH4"/>
<evidence type="ECO:0000256" key="2">
    <source>
        <dbReference type="ARBA" id="ARBA00022723"/>
    </source>
</evidence>
<evidence type="ECO:0000256" key="5">
    <source>
        <dbReference type="ARBA" id="ARBA00023242"/>
    </source>
</evidence>
<dbReference type="InterPro" id="IPR044246">
    <property type="entry name" value="ZFP3-like"/>
</dbReference>
<comment type="subcellular location">
    <subcellularLocation>
        <location evidence="1">Nucleus</location>
    </subcellularLocation>
</comment>
<evidence type="ECO:0000259" key="8">
    <source>
        <dbReference type="PROSITE" id="PS50157"/>
    </source>
</evidence>
<dbReference type="GO" id="GO:0008270">
    <property type="term" value="F:zinc ion binding"/>
    <property type="evidence" value="ECO:0007669"/>
    <property type="project" value="UniProtKB-KW"/>
</dbReference>